<gene>
    <name evidence="2" type="primary">20354590</name>
    <name evidence="1" type="ORF">GGTG_14132</name>
</gene>
<keyword evidence="3" id="KW-1185">Reference proteome</keyword>
<evidence type="ECO:0000313" key="3">
    <source>
        <dbReference type="Proteomes" id="UP000006039"/>
    </source>
</evidence>
<dbReference type="Proteomes" id="UP000006039">
    <property type="component" value="Unassembled WGS sequence"/>
</dbReference>
<reference evidence="2" key="4">
    <citation type="journal article" date="2015" name="G3 (Bethesda)">
        <title>Genome sequences of three phytopathogenic species of the Magnaporthaceae family of fungi.</title>
        <authorList>
            <person name="Okagaki L.H."/>
            <person name="Nunes C.C."/>
            <person name="Sailsbery J."/>
            <person name="Clay B."/>
            <person name="Brown D."/>
            <person name="John T."/>
            <person name="Oh Y."/>
            <person name="Young N."/>
            <person name="Fitzgerald M."/>
            <person name="Haas B.J."/>
            <person name="Zeng Q."/>
            <person name="Young S."/>
            <person name="Adiconis X."/>
            <person name="Fan L."/>
            <person name="Levin J.Z."/>
            <person name="Mitchell T.K."/>
            <person name="Okubara P.A."/>
            <person name="Farman M.L."/>
            <person name="Kohn L.M."/>
            <person name="Birren B."/>
            <person name="Ma L.-J."/>
            <person name="Dean R.A."/>
        </authorList>
    </citation>
    <scope>NUCLEOTIDE SEQUENCE</scope>
    <source>
        <strain evidence="2">R3-111a-1</strain>
    </source>
</reference>
<reference evidence="1" key="2">
    <citation type="submission" date="2010-07" db="EMBL/GenBank/DDBJ databases">
        <authorList>
            <consortium name="The Broad Institute Genome Sequencing Platform"/>
            <consortium name="Broad Institute Genome Sequencing Center for Infectious Disease"/>
            <person name="Ma L.-J."/>
            <person name="Dead R."/>
            <person name="Young S."/>
            <person name="Zeng Q."/>
            <person name="Koehrsen M."/>
            <person name="Alvarado L."/>
            <person name="Berlin A."/>
            <person name="Chapman S.B."/>
            <person name="Chen Z."/>
            <person name="Freedman E."/>
            <person name="Gellesch M."/>
            <person name="Goldberg J."/>
            <person name="Griggs A."/>
            <person name="Gujja S."/>
            <person name="Heilman E.R."/>
            <person name="Heiman D."/>
            <person name="Hepburn T."/>
            <person name="Howarth C."/>
            <person name="Jen D."/>
            <person name="Larson L."/>
            <person name="Mehta T."/>
            <person name="Neiman D."/>
            <person name="Pearson M."/>
            <person name="Roberts A."/>
            <person name="Saif S."/>
            <person name="Shea T."/>
            <person name="Shenoy N."/>
            <person name="Sisk P."/>
            <person name="Stolte C."/>
            <person name="Sykes S."/>
            <person name="Walk T."/>
            <person name="White J."/>
            <person name="Yandava C."/>
            <person name="Haas B."/>
            <person name="Nusbaum C."/>
            <person name="Birren B."/>
        </authorList>
    </citation>
    <scope>NUCLEOTIDE SEQUENCE</scope>
    <source>
        <strain evidence="1">R3-111a-1</strain>
    </source>
</reference>
<proteinExistence type="predicted"/>
<accession>J3PKR6</accession>
<dbReference type="EnsemblFungi" id="EJT68286">
    <property type="protein sequence ID" value="EJT68286"/>
    <property type="gene ID" value="GGTG_14132"/>
</dbReference>
<organism evidence="1">
    <name type="scientific">Gaeumannomyces tritici (strain R3-111a-1)</name>
    <name type="common">Wheat and barley take-all root rot fungus</name>
    <name type="synonym">Gaeumannomyces graminis var. tritici</name>
    <dbReference type="NCBI Taxonomy" id="644352"/>
    <lineage>
        <taxon>Eukaryota</taxon>
        <taxon>Fungi</taxon>
        <taxon>Dikarya</taxon>
        <taxon>Ascomycota</taxon>
        <taxon>Pezizomycotina</taxon>
        <taxon>Sordariomycetes</taxon>
        <taxon>Sordariomycetidae</taxon>
        <taxon>Magnaporthales</taxon>
        <taxon>Magnaporthaceae</taxon>
        <taxon>Gaeumannomyces</taxon>
    </lineage>
</organism>
<reference evidence="2" key="5">
    <citation type="submission" date="2018-04" db="UniProtKB">
        <authorList>
            <consortium name="EnsemblFungi"/>
        </authorList>
    </citation>
    <scope>IDENTIFICATION</scope>
    <source>
        <strain evidence="2">R3-111a-1</strain>
    </source>
</reference>
<evidence type="ECO:0000313" key="2">
    <source>
        <dbReference type="EnsemblFungi" id="EJT68286"/>
    </source>
</evidence>
<dbReference type="AlphaFoldDB" id="J3PKR6"/>
<dbReference type="GeneID" id="20354590"/>
<dbReference type="EMBL" id="GL385543">
    <property type="protein sequence ID" value="EJT68286.1"/>
    <property type="molecule type" value="Genomic_DNA"/>
</dbReference>
<name>J3PKR6_GAET3</name>
<evidence type="ECO:0000313" key="1">
    <source>
        <dbReference type="EMBL" id="EJT68286.1"/>
    </source>
</evidence>
<sequence length="107" mass="12058">MPHGENFCLTPPYTFPNLQAAAENVGCRILDGNIRAAAWQLDQHRRLLDMWFRDGHVAREEVSSLTCKRGVGLALWSQALLGADILPREWVRIVGAFFSFLFACGRL</sequence>
<dbReference type="VEuPathDB" id="FungiDB:GGTG_14132"/>
<dbReference type="RefSeq" id="XP_009230324.1">
    <property type="nucleotide sequence ID" value="XM_009232060.1"/>
</dbReference>
<reference evidence="1" key="3">
    <citation type="submission" date="2010-09" db="EMBL/GenBank/DDBJ databases">
        <title>Annotation of Gaeumannomyces graminis var. tritici R3-111a-1.</title>
        <authorList>
            <consortium name="The Broad Institute Genome Sequencing Platform"/>
            <person name="Ma L.-J."/>
            <person name="Dead R."/>
            <person name="Young S.K."/>
            <person name="Zeng Q."/>
            <person name="Gargeya S."/>
            <person name="Fitzgerald M."/>
            <person name="Haas B."/>
            <person name="Abouelleil A."/>
            <person name="Alvarado L."/>
            <person name="Arachchi H.M."/>
            <person name="Berlin A."/>
            <person name="Brown A."/>
            <person name="Chapman S.B."/>
            <person name="Chen Z."/>
            <person name="Dunbar C."/>
            <person name="Freedman E."/>
            <person name="Gearin G."/>
            <person name="Gellesch M."/>
            <person name="Goldberg J."/>
            <person name="Griggs A."/>
            <person name="Gujja S."/>
            <person name="Heiman D."/>
            <person name="Howarth C."/>
            <person name="Larson L."/>
            <person name="Lui A."/>
            <person name="MacDonald P.J.P."/>
            <person name="Mehta T."/>
            <person name="Montmayeur A."/>
            <person name="Murphy C."/>
            <person name="Neiman D."/>
            <person name="Pearson M."/>
            <person name="Priest M."/>
            <person name="Roberts A."/>
            <person name="Saif S."/>
            <person name="Shea T."/>
            <person name="Shenoy N."/>
            <person name="Sisk P."/>
            <person name="Stolte C."/>
            <person name="Sykes S."/>
            <person name="Yandava C."/>
            <person name="Wortman J."/>
            <person name="Nusbaum C."/>
            <person name="Birren B."/>
        </authorList>
    </citation>
    <scope>NUCLEOTIDE SEQUENCE</scope>
    <source>
        <strain evidence="1">R3-111a-1</strain>
    </source>
</reference>
<dbReference type="HOGENOM" id="CLU_2210212_0_0_1"/>
<protein>
    <submittedName>
        <fullName evidence="1 2">Uncharacterized protein</fullName>
    </submittedName>
</protein>
<reference evidence="3" key="1">
    <citation type="submission" date="2010-07" db="EMBL/GenBank/DDBJ databases">
        <title>The genome sequence of Gaeumannomyces graminis var. tritici strain R3-111a-1.</title>
        <authorList>
            <consortium name="The Broad Institute Genome Sequencing Platform"/>
            <person name="Ma L.-J."/>
            <person name="Dead R."/>
            <person name="Young S."/>
            <person name="Zeng Q."/>
            <person name="Koehrsen M."/>
            <person name="Alvarado L."/>
            <person name="Berlin A."/>
            <person name="Chapman S.B."/>
            <person name="Chen Z."/>
            <person name="Freedman E."/>
            <person name="Gellesch M."/>
            <person name="Goldberg J."/>
            <person name="Griggs A."/>
            <person name="Gujja S."/>
            <person name="Heilman E.R."/>
            <person name="Heiman D."/>
            <person name="Hepburn T."/>
            <person name="Howarth C."/>
            <person name="Jen D."/>
            <person name="Larson L."/>
            <person name="Mehta T."/>
            <person name="Neiman D."/>
            <person name="Pearson M."/>
            <person name="Roberts A."/>
            <person name="Saif S."/>
            <person name="Shea T."/>
            <person name="Shenoy N."/>
            <person name="Sisk P."/>
            <person name="Stolte C."/>
            <person name="Sykes S."/>
            <person name="Walk T."/>
            <person name="White J."/>
            <person name="Yandava C."/>
            <person name="Haas B."/>
            <person name="Nusbaum C."/>
            <person name="Birren B."/>
        </authorList>
    </citation>
    <scope>NUCLEOTIDE SEQUENCE [LARGE SCALE GENOMIC DNA]</scope>
    <source>
        <strain evidence="3">R3-111a-1</strain>
    </source>
</reference>